<keyword evidence="2" id="KW-0472">Membrane</keyword>
<dbReference type="OrthoDB" id="5574230at2"/>
<gene>
    <name evidence="3" type="ORF">A1355_11015</name>
</gene>
<dbReference type="Proteomes" id="UP000077628">
    <property type="component" value="Unassembled WGS sequence"/>
</dbReference>
<protein>
    <submittedName>
        <fullName evidence="3">Uncharacterized protein</fullName>
    </submittedName>
</protein>
<evidence type="ECO:0000313" key="3">
    <source>
        <dbReference type="EMBL" id="OAI15260.1"/>
    </source>
</evidence>
<sequence>MDESLLVVVLVNLLLVLLIALVALMLVAWRKRKQSQAELEHLLDDIKDRQGQRSDQMAEMLVGKYRLDEQKARELSESLILAEKQFLHGFFEQQMQQQAVSGFYDGLCRLLNSYLSSMPGSETAEVAGEESPDDNSGQETEPSDEKEKSAAGNPPPDWGDVFD</sequence>
<accession>A0A177NDX9</accession>
<feature type="transmembrane region" description="Helical" evidence="2">
    <location>
        <begin position="6"/>
        <end position="29"/>
    </location>
</feature>
<evidence type="ECO:0000313" key="4">
    <source>
        <dbReference type="Proteomes" id="UP000077628"/>
    </source>
</evidence>
<keyword evidence="4" id="KW-1185">Reference proteome</keyword>
<comment type="caution">
    <text evidence="3">The sequence shown here is derived from an EMBL/GenBank/DDBJ whole genome shotgun (WGS) entry which is preliminary data.</text>
</comment>
<evidence type="ECO:0000256" key="2">
    <source>
        <dbReference type="SAM" id="Phobius"/>
    </source>
</evidence>
<keyword evidence="2" id="KW-0812">Transmembrane</keyword>
<organism evidence="3 4">
    <name type="scientific">Methylomonas koyamae</name>
    <dbReference type="NCBI Taxonomy" id="702114"/>
    <lineage>
        <taxon>Bacteria</taxon>
        <taxon>Pseudomonadati</taxon>
        <taxon>Pseudomonadota</taxon>
        <taxon>Gammaproteobacteria</taxon>
        <taxon>Methylococcales</taxon>
        <taxon>Methylococcaceae</taxon>
        <taxon>Methylomonas</taxon>
    </lineage>
</organism>
<dbReference type="EMBL" id="LUUK01000194">
    <property type="protein sequence ID" value="OAI15260.1"/>
    <property type="molecule type" value="Genomic_DNA"/>
</dbReference>
<dbReference type="RefSeq" id="WP_064030694.1">
    <property type="nucleotide sequence ID" value="NZ_LUUK01000194.1"/>
</dbReference>
<reference evidence="4" key="1">
    <citation type="submission" date="2016-03" db="EMBL/GenBank/DDBJ databases">
        <authorList>
            <person name="Heylen K."/>
            <person name="De Vos P."/>
            <person name="Vekeman B."/>
        </authorList>
    </citation>
    <scope>NUCLEOTIDE SEQUENCE [LARGE SCALE GENOMIC DNA]</scope>
    <source>
        <strain evidence="4">R-45383</strain>
    </source>
</reference>
<keyword evidence="2" id="KW-1133">Transmembrane helix</keyword>
<name>A0A177NDX9_9GAMM</name>
<dbReference type="AlphaFoldDB" id="A0A177NDX9"/>
<evidence type="ECO:0000256" key="1">
    <source>
        <dbReference type="SAM" id="MobiDB-lite"/>
    </source>
</evidence>
<proteinExistence type="predicted"/>
<dbReference type="STRING" id="702114.A1355_11015"/>
<feature type="region of interest" description="Disordered" evidence="1">
    <location>
        <begin position="120"/>
        <end position="163"/>
    </location>
</feature>